<dbReference type="AlphaFoldDB" id="A0A1A7X8L7"/>
<reference evidence="2" key="1">
    <citation type="submission" date="2016-05" db="EMBL/GenBank/DDBJ databases">
        <authorList>
            <person name="Lavstsen T."/>
            <person name="Jespersen J.S."/>
        </authorList>
    </citation>
    <scope>NUCLEOTIDE SEQUENCE</scope>
    <source>
        <tissue evidence="2">Brain</tissue>
    </source>
</reference>
<evidence type="ECO:0000256" key="1">
    <source>
        <dbReference type="SAM" id="MobiDB-lite"/>
    </source>
</evidence>
<name>A0A1A7X8L7_9TELE</name>
<feature type="non-terminal residue" evidence="2">
    <location>
        <position position="1"/>
    </location>
</feature>
<feature type="region of interest" description="Disordered" evidence="1">
    <location>
        <begin position="231"/>
        <end position="250"/>
    </location>
</feature>
<evidence type="ECO:0000313" key="2">
    <source>
        <dbReference type="EMBL" id="SBP14293.1"/>
    </source>
</evidence>
<sequence>VLPGEIGILTFDDTHSKQLLSTSSTKDGNKTDRLLHDDQPMTLVPLQLPVQRSYTTHRTVTPVLPTSEKASWVKSDASKWELSPKASPSSEISSPLSDQFSVPPEYEAVVLGNQTLRLSECSQASSSNVSPVSPVFSDSSSVQVVAQHTSSRVSDTDENVEFSPDFERVLSEFERTASEFESQIPRPKLKKLREAFKSPQHSDSDVEFFDCKQDLSESDDVNVAHEAVYHISEPPSPKPSTPNAGLLKGSPRSAIQPFLKVEDHRRFSSDSESLGGFAYESDASQECAVEGDPSTCEELPSRDQAGYYDDDDFLGR</sequence>
<dbReference type="EMBL" id="HADW01012893">
    <property type="protein sequence ID" value="SBP14293.1"/>
    <property type="molecule type" value="Transcribed_RNA"/>
</dbReference>
<feature type="non-terminal residue" evidence="2">
    <location>
        <position position="316"/>
    </location>
</feature>
<organism evidence="2">
    <name type="scientific">Iconisemion striatum</name>
    <dbReference type="NCBI Taxonomy" id="60296"/>
    <lineage>
        <taxon>Eukaryota</taxon>
        <taxon>Metazoa</taxon>
        <taxon>Chordata</taxon>
        <taxon>Craniata</taxon>
        <taxon>Vertebrata</taxon>
        <taxon>Euteleostomi</taxon>
        <taxon>Actinopterygii</taxon>
        <taxon>Neopterygii</taxon>
        <taxon>Teleostei</taxon>
        <taxon>Neoteleostei</taxon>
        <taxon>Acanthomorphata</taxon>
        <taxon>Ovalentaria</taxon>
        <taxon>Atherinomorphae</taxon>
        <taxon>Cyprinodontiformes</taxon>
        <taxon>Nothobranchiidae</taxon>
        <taxon>Iconisemion</taxon>
    </lineage>
</organism>
<gene>
    <name evidence="2" type="primary">ANK2B</name>
</gene>
<protein>
    <submittedName>
        <fullName evidence="2">Ankyrin 2b, neuronal</fullName>
    </submittedName>
</protein>
<proteinExistence type="predicted"/>
<feature type="region of interest" description="Disordered" evidence="1">
    <location>
        <begin position="265"/>
        <end position="316"/>
    </location>
</feature>
<accession>A0A1A7X8L7</accession>
<reference evidence="2" key="2">
    <citation type="submission" date="2016-06" db="EMBL/GenBank/DDBJ databases">
        <title>The genome of a short-lived fish provides insights into sex chromosome evolution and the genetic control of aging.</title>
        <authorList>
            <person name="Reichwald K."/>
            <person name="Felder M."/>
            <person name="Petzold A."/>
            <person name="Koch P."/>
            <person name="Groth M."/>
            <person name="Platzer M."/>
        </authorList>
    </citation>
    <scope>NUCLEOTIDE SEQUENCE</scope>
    <source>
        <tissue evidence="2">Brain</tissue>
    </source>
</reference>